<comment type="caution">
    <text evidence="2">The sequence shown here is derived from an EMBL/GenBank/DDBJ whole genome shotgun (WGS) entry which is preliminary data.</text>
</comment>
<keyword evidence="3" id="KW-1185">Reference proteome</keyword>
<accession>A0AAW2F979</accession>
<sequence length="198" mass="22394">MEELNCKLRDCSFDKKKRKKFFFKRHSHKDLNYVLIFIKRNERPIGADGPPRIDDAARSAGPTRHPRGSQRGFSFALALKISLALGARRRACDTLRDRYIDQDKDSEYSGVDISQALLLARPRILFVLSNPRPNNWRTTARPRFATFIHFCVGPPSSPLVSRALSHAAPRGIFGSRACSHRACTYPTITSASRVPVQE</sequence>
<name>A0AAW2F979_9HYME</name>
<dbReference type="Proteomes" id="UP001430953">
    <property type="component" value="Unassembled WGS sequence"/>
</dbReference>
<organism evidence="2 3">
    <name type="scientific">Cardiocondyla obscurior</name>
    <dbReference type="NCBI Taxonomy" id="286306"/>
    <lineage>
        <taxon>Eukaryota</taxon>
        <taxon>Metazoa</taxon>
        <taxon>Ecdysozoa</taxon>
        <taxon>Arthropoda</taxon>
        <taxon>Hexapoda</taxon>
        <taxon>Insecta</taxon>
        <taxon>Pterygota</taxon>
        <taxon>Neoptera</taxon>
        <taxon>Endopterygota</taxon>
        <taxon>Hymenoptera</taxon>
        <taxon>Apocrita</taxon>
        <taxon>Aculeata</taxon>
        <taxon>Formicoidea</taxon>
        <taxon>Formicidae</taxon>
        <taxon>Myrmicinae</taxon>
        <taxon>Cardiocondyla</taxon>
    </lineage>
</organism>
<feature type="region of interest" description="Disordered" evidence="1">
    <location>
        <begin position="46"/>
        <end position="69"/>
    </location>
</feature>
<evidence type="ECO:0000256" key="1">
    <source>
        <dbReference type="SAM" id="MobiDB-lite"/>
    </source>
</evidence>
<reference evidence="2 3" key="1">
    <citation type="submission" date="2023-03" db="EMBL/GenBank/DDBJ databases">
        <title>High recombination rates correlate with genetic variation in Cardiocondyla obscurior ants.</title>
        <authorList>
            <person name="Errbii M."/>
        </authorList>
    </citation>
    <scope>NUCLEOTIDE SEQUENCE [LARGE SCALE GENOMIC DNA]</scope>
    <source>
        <strain evidence="2">Alpha-2009</strain>
        <tissue evidence="2">Whole body</tissue>
    </source>
</reference>
<dbReference type="AlphaFoldDB" id="A0AAW2F979"/>
<dbReference type="EMBL" id="JADYXP020000013">
    <property type="protein sequence ID" value="KAL0112038.1"/>
    <property type="molecule type" value="Genomic_DNA"/>
</dbReference>
<evidence type="ECO:0000313" key="3">
    <source>
        <dbReference type="Proteomes" id="UP001430953"/>
    </source>
</evidence>
<proteinExistence type="predicted"/>
<gene>
    <name evidence="2" type="ORF">PUN28_013333</name>
</gene>
<feature type="compositionally biased region" description="Basic and acidic residues" evidence="1">
    <location>
        <begin position="46"/>
        <end position="57"/>
    </location>
</feature>
<protein>
    <submittedName>
        <fullName evidence="2">Uncharacterized protein</fullName>
    </submittedName>
</protein>
<evidence type="ECO:0000313" key="2">
    <source>
        <dbReference type="EMBL" id="KAL0112038.1"/>
    </source>
</evidence>